<dbReference type="AlphaFoldDB" id="A0A6M3J0Q0"/>
<sequence>MSQNEAILRHLQSGRSITPLEALRLYGSMRLGARIYDLKRQGYNIQEKDIPDNGKRYASYFLPKEEFKVEANGQRSFV</sequence>
<evidence type="ECO:0000259" key="1">
    <source>
        <dbReference type="Pfam" id="PF14090"/>
    </source>
</evidence>
<name>A0A6M3J0Q0_9ZZZZ</name>
<evidence type="ECO:0000313" key="2">
    <source>
        <dbReference type="EMBL" id="QJA63178.1"/>
    </source>
</evidence>
<organism evidence="2">
    <name type="scientific">viral metagenome</name>
    <dbReference type="NCBI Taxonomy" id="1070528"/>
    <lineage>
        <taxon>unclassified sequences</taxon>
        <taxon>metagenomes</taxon>
        <taxon>organismal metagenomes</taxon>
    </lineage>
</organism>
<accession>A0A6M3J0Q0</accession>
<reference evidence="2" key="1">
    <citation type="submission" date="2020-03" db="EMBL/GenBank/DDBJ databases">
        <title>The deep terrestrial virosphere.</title>
        <authorList>
            <person name="Holmfeldt K."/>
            <person name="Nilsson E."/>
            <person name="Simone D."/>
            <person name="Lopez-Fernandez M."/>
            <person name="Wu X."/>
            <person name="de Brujin I."/>
            <person name="Lundin D."/>
            <person name="Andersson A."/>
            <person name="Bertilsson S."/>
            <person name="Dopson M."/>
        </authorList>
    </citation>
    <scope>NUCLEOTIDE SEQUENCE</scope>
    <source>
        <strain evidence="2">MM415B00644</strain>
    </source>
</reference>
<feature type="domain" description="Winged helix-turn-helix" evidence="1">
    <location>
        <begin position="2"/>
        <end position="64"/>
    </location>
</feature>
<dbReference type="Pfam" id="PF14090">
    <property type="entry name" value="HTH_39"/>
    <property type="match status" value="1"/>
</dbReference>
<dbReference type="EMBL" id="MT141492">
    <property type="protein sequence ID" value="QJA63178.1"/>
    <property type="molecule type" value="Genomic_DNA"/>
</dbReference>
<gene>
    <name evidence="2" type="ORF">MM415B00644_0003</name>
</gene>
<dbReference type="InterPro" id="IPR055245">
    <property type="entry name" value="HTH_proteobacteria"/>
</dbReference>
<proteinExistence type="predicted"/>
<protein>
    <submittedName>
        <fullName evidence="2">Putative DNA binding, helix-turn-helix domain containing protein</fullName>
    </submittedName>
</protein>